<proteinExistence type="predicted"/>
<sequence>MVFSVTLTFRGGKSLTKKTDLILTFDKQTMAGMYDRYHPIAWKVTSFPKGGGGSFKATYTADLAFLKAQVSGDVLESAGYSTHINPEQQTILTIDDPSPPATYKFSKPEPWTSAGPGQFMCENKTGAYQDIGVGFFQNGHQDPSTAIVLRQVPGNTDAIAEFTPVLSAYVATGYKETQIIKAQIQSSLSWEKDVTKPMALNWRLEESGAGFILVEDTAN</sequence>
<gene>
    <name evidence="1" type="ORF">NP233_g1473</name>
</gene>
<name>A0AAD5YVS4_9AGAR</name>
<organism evidence="1 2">
    <name type="scientific">Leucocoprinus birnbaumii</name>
    <dbReference type="NCBI Taxonomy" id="56174"/>
    <lineage>
        <taxon>Eukaryota</taxon>
        <taxon>Fungi</taxon>
        <taxon>Dikarya</taxon>
        <taxon>Basidiomycota</taxon>
        <taxon>Agaricomycotina</taxon>
        <taxon>Agaricomycetes</taxon>
        <taxon>Agaricomycetidae</taxon>
        <taxon>Agaricales</taxon>
        <taxon>Agaricineae</taxon>
        <taxon>Agaricaceae</taxon>
        <taxon>Leucocoprinus</taxon>
    </lineage>
</organism>
<protein>
    <submittedName>
        <fullName evidence="1">Uncharacterized protein</fullName>
    </submittedName>
</protein>
<dbReference type="AlphaFoldDB" id="A0AAD5YVS4"/>
<keyword evidence="2" id="KW-1185">Reference proteome</keyword>
<dbReference type="EMBL" id="JANIEX010000055">
    <property type="protein sequence ID" value="KAJ3574849.1"/>
    <property type="molecule type" value="Genomic_DNA"/>
</dbReference>
<dbReference type="Proteomes" id="UP001213000">
    <property type="component" value="Unassembled WGS sequence"/>
</dbReference>
<reference evidence="1" key="1">
    <citation type="submission" date="2022-07" db="EMBL/GenBank/DDBJ databases">
        <title>Genome Sequence of Leucocoprinus birnbaumii.</title>
        <authorList>
            <person name="Buettner E."/>
        </authorList>
    </citation>
    <scope>NUCLEOTIDE SEQUENCE</scope>
    <source>
        <strain evidence="1">VT141</strain>
    </source>
</reference>
<comment type="caution">
    <text evidence="1">The sequence shown here is derived from an EMBL/GenBank/DDBJ whole genome shotgun (WGS) entry which is preliminary data.</text>
</comment>
<accession>A0AAD5YVS4</accession>
<evidence type="ECO:0000313" key="2">
    <source>
        <dbReference type="Proteomes" id="UP001213000"/>
    </source>
</evidence>
<evidence type="ECO:0000313" key="1">
    <source>
        <dbReference type="EMBL" id="KAJ3574849.1"/>
    </source>
</evidence>